<accession>G6F111</accession>
<protein>
    <submittedName>
        <fullName evidence="1">Uncharacterized protein</fullName>
    </submittedName>
</protein>
<reference evidence="1 2" key="1">
    <citation type="submission" date="2011-10" db="EMBL/GenBank/DDBJ databases">
        <title>Genome Sequence of Commensalibacter intestini A911, isolated from Drosophila gut.</title>
        <authorList>
            <person name="Lee W.-J."/>
            <person name="Kim E.-K."/>
        </authorList>
    </citation>
    <scope>NUCLEOTIDE SEQUENCE [LARGE SCALE GENOMIC DNA]</scope>
    <source>
        <strain evidence="1 2">A911</strain>
    </source>
</reference>
<dbReference type="AlphaFoldDB" id="G6F111"/>
<sequence length="54" mass="6263">MKTVSDQVIELLSESILLSIPQECMEGVKKNTQVLMQYSQLIHQFEIPDIKEKE</sequence>
<organism evidence="1 2">
    <name type="scientific">Commensalibacter intestini A911</name>
    <dbReference type="NCBI Taxonomy" id="1088868"/>
    <lineage>
        <taxon>Bacteria</taxon>
        <taxon>Pseudomonadati</taxon>
        <taxon>Pseudomonadota</taxon>
        <taxon>Alphaproteobacteria</taxon>
        <taxon>Acetobacterales</taxon>
        <taxon>Acetobacteraceae</taxon>
    </lineage>
</organism>
<evidence type="ECO:0000313" key="1">
    <source>
        <dbReference type="EMBL" id="EHD13805.1"/>
    </source>
</evidence>
<dbReference type="EMBL" id="AGFR01000007">
    <property type="protein sequence ID" value="EHD13805.1"/>
    <property type="molecule type" value="Genomic_DNA"/>
</dbReference>
<name>G6F111_9PROT</name>
<gene>
    <name evidence="1" type="ORF">CIN_11640</name>
</gene>
<dbReference type="Proteomes" id="UP000005939">
    <property type="component" value="Unassembled WGS sequence"/>
</dbReference>
<comment type="caution">
    <text evidence="1">The sequence shown here is derived from an EMBL/GenBank/DDBJ whole genome shotgun (WGS) entry which is preliminary data.</text>
</comment>
<proteinExistence type="predicted"/>
<dbReference type="STRING" id="1088868.CIN_11640"/>
<evidence type="ECO:0000313" key="2">
    <source>
        <dbReference type="Proteomes" id="UP000005939"/>
    </source>
</evidence>
<dbReference type="RefSeq" id="WP_008854154.1">
    <property type="nucleotide sequence ID" value="NZ_AGFR01000007.1"/>
</dbReference>